<feature type="domain" description="4Fe-4S ferredoxin-type" evidence="8">
    <location>
        <begin position="212"/>
        <end position="237"/>
    </location>
</feature>
<dbReference type="InterPro" id="IPR051684">
    <property type="entry name" value="Electron_Trans/Redox"/>
</dbReference>
<dbReference type="AlphaFoldDB" id="A0A0S7YGX2"/>
<comment type="caution">
    <text evidence="9">The sequence shown here is derived from an EMBL/GenBank/DDBJ whole genome shotgun (WGS) entry which is preliminary data.</text>
</comment>
<keyword evidence="4" id="KW-0249">Electron transport</keyword>
<reference evidence="9 10" key="1">
    <citation type="journal article" date="2015" name="Microbiome">
        <title>Genomic resolution of linkages in carbon, nitrogen, and sulfur cycling among widespread estuary sediment bacteria.</title>
        <authorList>
            <person name="Baker B.J."/>
            <person name="Lazar C.S."/>
            <person name="Teske A.P."/>
            <person name="Dick G.J."/>
        </authorList>
    </citation>
    <scope>NUCLEOTIDE SEQUENCE [LARGE SCALE GENOMIC DNA]</scope>
    <source>
        <strain evidence="9">DG_78</strain>
    </source>
</reference>
<feature type="transmembrane region" description="Helical" evidence="7">
    <location>
        <begin position="172"/>
        <end position="192"/>
    </location>
</feature>
<dbReference type="CDD" id="cd16373">
    <property type="entry name" value="DMSOR_beta_like"/>
    <property type="match status" value="1"/>
</dbReference>
<keyword evidence="3" id="KW-0479">Metal-binding</keyword>
<keyword evidence="1" id="KW-0813">Transport</keyword>
<dbReference type="GO" id="GO:0005886">
    <property type="term" value="C:plasma membrane"/>
    <property type="evidence" value="ECO:0007669"/>
    <property type="project" value="TreeGrafter"/>
</dbReference>
<feature type="domain" description="4Fe-4S ferredoxin-type" evidence="8">
    <location>
        <begin position="312"/>
        <end position="342"/>
    </location>
</feature>
<protein>
    <recommendedName>
        <fullName evidence="8">4Fe-4S ferredoxin-type domain-containing protein</fullName>
    </recommendedName>
</protein>
<dbReference type="PROSITE" id="PS00198">
    <property type="entry name" value="4FE4S_FER_1"/>
    <property type="match status" value="3"/>
</dbReference>
<name>A0A0S7YGX2_UNCT6</name>
<evidence type="ECO:0000313" key="9">
    <source>
        <dbReference type="EMBL" id="KPJ73759.1"/>
    </source>
</evidence>
<evidence type="ECO:0000256" key="5">
    <source>
        <dbReference type="ARBA" id="ARBA00023004"/>
    </source>
</evidence>
<evidence type="ECO:0000313" key="10">
    <source>
        <dbReference type="Proteomes" id="UP000051012"/>
    </source>
</evidence>
<keyword evidence="6" id="KW-0411">Iron-sulfur</keyword>
<dbReference type="PANTHER" id="PTHR30176:SF3">
    <property type="entry name" value="FERREDOXIN-TYPE PROTEIN NAPH"/>
    <property type="match status" value="1"/>
</dbReference>
<dbReference type="GO" id="GO:0051539">
    <property type="term" value="F:4 iron, 4 sulfur cluster binding"/>
    <property type="evidence" value="ECO:0007669"/>
    <property type="project" value="UniProtKB-KW"/>
</dbReference>
<keyword evidence="7" id="KW-0812">Transmembrane</keyword>
<dbReference type="Proteomes" id="UP000051012">
    <property type="component" value="Unassembled WGS sequence"/>
</dbReference>
<evidence type="ECO:0000259" key="8">
    <source>
        <dbReference type="PROSITE" id="PS51379"/>
    </source>
</evidence>
<organism evidence="9 10">
    <name type="scientific">candidate division TA06 bacterium DG_78</name>
    <dbReference type="NCBI Taxonomy" id="1703772"/>
    <lineage>
        <taxon>Bacteria</taxon>
        <taxon>Bacteria division TA06</taxon>
    </lineage>
</organism>
<feature type="transmembrane region" description="Helical" evidence="7">
    <location>
        <begin position="12"/>
        <end position="29"/>
    </location>
</feature>
<feature type="domain" description="4Fe-4S ferredoxin-type" evidence="8">
    <location>
        <begin position="350"/>
        <end position="383"/>
    </location>
</feature>
<sequence length="503" mass="56597">MAISKTKRHRMLRWIIQISFLLLFIFFFVQTRYGLDITFQNLFFKFDPLIFIILSISERTIVTAALLSIFLIIGSLIFGRFFCGFICPLGSIIDIFDTHAVKQYKISLSVKNGKYLILLFLTIAALAGSSFVHFFDPLVIVERSLTLIAYPVVTYLLDAFIPLNNAFYTETLIAFLFFVAIIGANIVAPRFWCRNLCPLGGLLATLAKFSLFKFTFAEHCEQCGICEKICPTGALQYTEATIDSAECIDCLRCLYECPYRTIEYRPTVTRRPFDITRRQFIVACGTGLVAAPLAKTFLHPKLNGRLLRPPGAIPESDFLNICIHCGKCMKVCPTNGLQPCFLEAGINGLWTPRLVPRVGGCEKNCNMCGQVCPTSAIRKLSLEEKTYARIGTAVIDRNRCIAWEQDKVCLICDEACPYNAISSLNETIRSTTLLRPFVNERICTGCGLCESRCPIEGPAAIEVFSIDEERIKTGSYITEEKKRLRACEERQEDIPSGFILDDN</sequence>
<accession>A0A0S7YGX2</accession>
<keyword evidence="7" id="KW-0472">Membrane</keyword>
<evidence type="ECO:0000256" key="7">
    <source>
        <dbReference type="SAM" id="Phobius"/>
    </source>
</evidence>
<dbReference type="PROSITE" id="PS51379">
    <property type="entry name" value="4FE4S_FER_2"/>
    <property type="match status" value="6"/>
</dbReference>
<keyword evidence="7" id="KW-1133">Transmembrane helix</keyword>
<feature type="domain" description="4Fe-4S ferredoxin-type" evidence="8">
    <location>
        <begin position="434"/>
        <end position="463"/>
    </location>
</feature>
<dbReference type="SUPFAM" id="SSF54862">
    <property type="entry name" value="4Fe-4S ferredoxins"/>
    <property type="match status" value="2"/>
</dbReference>
<proteinExistence type="predicted"/>
<feature type="domain" description="4Fe-4S ferredoxin-type" evidence="8">
    <location>
        <begin position="238"/>
        <end position="267"/>
    </location>
</feature>
<evidence type="ECO:0000256" key="3">
    <source>
        <dbReference type="ARBA" id="ARBA00022723"/>
    </source>
</evidence>
<feature type="transmembrane region" description="Helical" evidence="7">
    <location>
        <begin position="147"/>
        <end position="165"/>
    </location>
</feature>
<keyword evidence="2" id="KW-0004">4Fe-4S</keyword>
<evidence type="ECO:0000256" key="1">
    <source>
        <dbReference type="ARBA" id="ARBA00022448"/>
    </source>
</evidence>
<dbReference type="InterPro" id="IPR017900">
    <property type="entry name" value="4Fe4S_Fe_S_CS"/>
</dbReference>
<evidence type="ECO:0000256" key="6">
    <source>
        <dbReference type="ARBA" id="ARBA00023014"/>
    </source>
</evidence>
<evidence type="ECO:0000256" key="4">
    <source>
        <dbReference type="ARBA" id="ARBA00022982"/>
    </source>
</evidence>
<feature type="domain" description="4Fe-4S ferredoxin-type" evidence="8">
    <location>
        <begin position="391"/>
        <end position="427"/>
    </location>
</feature>
<dbReference type="GO" id="GO:0046872">
    <property type="term" value="F:metal ion binding"/>
    <property type="evidence" value="ECO:0007669"/>
    <property type="project" value="UniProtKB-KW"/>
</dbReference>
<gene>
    <name evidence="9" type="ORF">AMJ52_03265</name>
</gene>
<feature type="transmembrane region" description="Helical" evidence="7">
    <location>
        <begin position="49"/>
        <end position="73"/>
    </location>
</feature>
<dbReference type="Pfam" id="PF12838">
    <property type="entry name" value="Fer4_7"/>
    <property type="match status" value="2"/>
</dbReference>
<evidence type="ECO:0000256" key="2">
    <source>
        <dbReference type="ARBA" id="ARBA00022485"/>
    </source>
</evidence>
<dbReference type="PANTHER" id="PTHR30176">
    <property type="entry name" value="FERREDOXIN-TYPE PROTEIN NAPH"/>
    <property type="match status" value="1"/>
</dbReference>
<dbReference type="EMBL" id="LJNI01000029">
    <property type="protein sequence ID" value="KPJ73759.1"/>
    <property type="molecule type" value="Genomic_DNA"/>
</dbReference>
<feature type="transmembrane region" description="Helical" evidence="7">
    <location>
        <begin position="115"/>
        <end position="135"/>
    </location>
</feature>
<dbReference type="Gene3D" id="3.30.70.20">
    <property type="match status" value="3"/>
</dbReference>
<dbReference type="Pfam" id="PF12801">
    <property type="entry name" value="Fer4_5"/>
    <property type="match status" value="2"/>
</dbReference>
<dbReference type="InterPro" id="IPR017896">
    <property type="entry name" value="4Fe4S_Fe-S-bd"/>
</dbReference>
<dbReference type="Pfam" id="PF00037">
    <property type="entry name" value="Fer4"/>
    <property type="match status" value="1"/>
</dbReference>
<keyword evidence="5" id="KW-0408">Iron</keyword>